<dbReference type="RefSeq" id="WP_078487193.1">
    <property type="nucleotide sequence ID" value="NZ_MPRJ01000040.1"/>
</dbReference>
<organism evidence="1 2">
    <name type="scientific">Solemya velesiana gill symbiont</name>
    <dbReference type="NCBI Taxonomy" id="1918948"/>
    <lineage>
        <taxon>Bacteria</taxon>
        <taxon>Pseudomonadati</taxon>
        <taxon>Pseudomonadota</taxon>
        <taxon>Gammaproteobacteria</taxon>
        <taxon>sulfur-oxidizing symbionts</taxon>
    </lineage>
</organism>
<sequence>MNEANARYEFRAFAHDFGIVEDAIRRLASVVGYMESREIYIVSAATDEYNTKVRNALLDIKELIKCERGLEQWSPRIKRAFPLARETIEEEIHPLLGVTVTGLERHVYSLEQYLDEIVTPHPELSIVNVYKQRSEFDIDGCTTELANVYINGARIKSACLESIDPDLVLGVRERTRLNQYENVNYLLEIKRVIGMEPLPDGVYYNAT</sequence>
<comment type="caution">
    <text evidence="1">The sequence shown here is derived from an EMBL/GenBank/DDBJ whole genome shotgun (WGS) entry which is preliminary data.</text>
</comment>
<evidence type="ECO:0000313" key="1">
    <source>
        <dbReference type="EMBL" id="OOZ36424.1"/>
    </source>
</evidence>
<accession>A0A1T2KUB9</accession>
<protein>
    <submittedName>
        <fullName evidence="1">Uncharacterized protein</fullName>
    </submittedName>
</protein>
<gene>
    <name evidence="1" type="ORF">BOW51_07280</name>
</gene>
<evidence type="ECO:0000313" key="2">
    <source>
        <dbReference type="Proteomes" id="UP000190896"/>
    </source>
</evidence>
<proteinExistence type="predicted"/>
<dbReference type="OrthoDB" id="1091244at2"/>
<reference evidence="1 2" key="1">
    <citation type="submission" date="2016-11" db="EMBL/GenBank/DDBJ databases">
        <title>Mixed transmission modes and dynamic genome evolution in an obligate animal-bacterial symbiosis.</title>
        <authorList>
            <person name="Russell S.L."/>
            <person name="Corbett-Detig R.B."/>
            <person name="Cavanaugh C.M."/>
        </authorList>
    </citation>
    <scope>NUCLEOTIDE SEQUENCE [LARGE SCALE GENOMIC DNA]</scope>
    <source>
        <strain evidence="1">Se-Cadez</strain>
    </source>
</reference>
<dbReference type="AlphaFoldDB" id="A0A1T2KUB9"/>
<dbReference type="EMBL" id="MPRJ01000040">
    <property type="protein sequence ID" value="OOZ36424.1"/>
    <property type="molecule type" value="Genomic_DNA"/>
</dbReference>
<dbReference type="Proteomes" id="UP000190896">
    <property type="component" value="Unassembled WGS sequence"/>
</dbReference>
<name>A0A1T2KUB9_9GAMM</name>
<keyword evidence="2" id="KW-1185">Reference proteome</keyword>